<comment type="subcellular location">
    <subcellularLocation>
        <location evidence="2 11">Membrane</location>
        <topology evidence="2 11">Multi-pass membrane protein</topology>
    </subcellularLocation>
</comment>
<dbReference type="PANTHER" id="PTHR22936:SF69">
    <property type="entry name" value="RHOMBOID-LIKE PROTEIN"/>
    <property type="match status" value="1"/>
</dbReference>
<keyword evidence="10 11" id="KW-0472">Membrane</keyword>
<comment type="caution">
    <text evidence="13">The sequence shown here is derived from an EMBL/GenBank/DDBJ whole genome shotgun (WGS) entry which is preliminary data.</text>
</comment>
<feature type="transmembrane region" description="Helical" evidence="11">
    <location>
        <begin position="20"/>
        <end position="40"/>
    </location>
</feature>
<dbReference type="EC" id="3.4.21.105" evidence="4"/>
<comment type="similarity">
    <text evidence="3 11">Belongs to the peptidase S54 family.</text>
</comment>
<feature type="transmembrane region" description="Helical" evidence="11">
    <location>
        <begin position="207"/>
        <end position="230"/>
    </location>
</feature>
<dbReference type="GO" id="GO:0006508">
    <property type="term" value="P:proteolysis"/>
    <property type="evidence" value="ECO:0007669"/>
    <property type="project" value="UniProtKB-KW"/>
</dbReference>
<feature type="transmembrane region" description="Helical" evidence="11">
    <location>
        <begin position="150"/>
        <end position="171"/>
    </location>
</feature>
<evidence type="ECO:0000259" key="12">
    <source>
        <dbReference type="Pfam" id="PF01694"/>
    </source>
</evidence>
<dbReference type="SUPFAM" id="SSF144091">
    <property type="entry name" value="Rhomboid-like"/>
    <property type="match status" value="1"/>
</dbReference>
<evidence type="ECO:0000256" key="2">
    <source>
        <dbReference type="ARBA" id="ARBA00004141"/>
    </source>
</evidence>
<dbReference type="AlphaFoldDB" id="A0A813MBC5"/>
<feature type="transmembrane region" description="Helical" evidence="11">
    <location>
        <begin position="118"/>
        <end position="143"/>
    </location>
</feature>
<evidence type="ECO:0000256" key="3">
    <source>
        <dbReference type="ARBA" id="ARBA00009045"/>
    </source>
</evidence>
<evidence type="ECO:0000256" key="1">
    <source>
        <dbReference type="ARBA" id="ARBA00000156"/>
    </source>
</evidence>
<evidence type="ECO:0000256" key="5">
    <source>
        <dbReference type="ARBA" id="ARBA00022670"/>
    </source>
</evidence>
<keyword evidence="7 11" id="KW-0378">Hydrolase</keyword>
<dbReference type="Pfam" id="PF01694">
    <property type="entry name" value="Rhomboid"/>
    <property type="match status" value="1"/>
</dbReference>
<name>A0A813MBC5_9BILA</name>
<dbReference type="EMBL" id="CAJNOE010000002">
    <property type="protein sequence ID" value="CAF0713777.1"/>
    <property type="molecule type" value="Genomic_DNA"/>
</dbReference>
<reference evidence="13" key="1">
    <citation type="submission" date="2021-02" db="EMBL/GenBank/DDBJ databases">
        <authorList>
            <person name="Nowell W R."/>
        </authorList>
    </citation>
    <scope>NUCLEOTIDE SEQUENCE</scope>
</reference>
<evidence type="ECO:0000256" key="4">
    <source>
        <dbReference type="ARBA" id="ARBA00013039"/>
    </source>
</evidence>
<organism evidence="13 14">
    <name type="scientific">Adineta steineri</name>
    <dbReference type="NCBI Taxonomy" id="433720"/>
    <lineage>
        <taxon>Eukaryota</taxon>
        <taxon>Metazoa</taxon>
        <taxon>Spiralia</taxon>
        <taxon>Gnathifera</taxon>
        <taxon>Rotifera</taxon>
        <taxon>Eurotatoria</taxon>
        <taxon>Bdelloidea</taxon>
        <taxon>Adinetida</taxon>
        <taxon>Adinetidae</taxon>
        <taxon>Adineta</taxon>
    </lineage>
</organism>
<feature type="transmembrane region" description="Helical" evidence="11">
    <location>
        <begin position="236"/>
        <end position="256"/>
    </location>
</feature>
<evidence type="ECO:0000256" key="10">
    <source>
        <dbReference type="ARBA" id="ARBA00023136"/>
    </source>
</evidence>
<evidence type="ECO:0000256" key="6">
    <source>
        <dbReference type="ARBA" id="ARBA00022692"/>
    </source>
</evidence>
<gene>
    <name evidence="13" type="ORF">IZO911_LOCUS506</name>
</gene>
<keyword evidence="8 11" id="KW-0720">Serine protease</keyword>
<protein>
    <recommendedName>
        <fullName evidence="4">rhomboid protease</fullName>
        <ecNumber evidence="4">3.4.21.105</ecNumber>
    </recommendedName>
</protein>
<comment type="function">
    <text evidence="11">Serine protease involved in intramembrane proteolysis.</text>
</comment>
<feature type="transmembrane region" description="Helical" evidence="11">
    <location>
        <begin position="177"/>
        <end position="195"/>
    </location>
</feature>
<sequence>MSWLKKFFIDETHRESHTHLPIFIILISIVEMALLIYTIIDNKGLSSMSDNPMAGPSSVTLIRNGAKYVPCMKSTQENYLNETINCQYNSETCTYEECLRYLCNAQNFKGFPYQIYRFLIPIFLHVGIIHLIINLIGQLVIGIPLERKFGLIRIGIIYILSGIGGILLSAIGLPKSYNAGASGSLYGIFAVYLLDMIRNWKNLSKPWFRLIIDGGFSIAYLIVGVFVPMIDYMAHLGGFIVGILSGLFLCPNLYWNICKFDDPTKSKLIIIITSFILLLAFFFGGFGGFYSRTAAPTYSTN</sequence>
<evidence type="ECO:0000313" key="14">
    <source>
        <dbReference type="Proteomes" id="UP000663860"/>
    </source>
</evidence>
<dbReference type="InterPro" id="IPR035952">
    <property type="entry name" value="Rhomboid-like_sf"/>
</dbReference>
<dbReference type="Proteomes" id="UP000663860">
    <property type="component" value="Unassembled WGS sequence"/>
</dbReference>
<evidence type="ECO:0000256" key="7">
    <source>
        <dbReference type="ARBA" id="ARBA00022801"/>
    </source>
</evidence>
<dbReference type="Gene3D" id="1.20.1540.10">
    <property type="entry name" value="Rhomboid-like"/>
    <property type="match status" value="1"/>
</dbReference>
<dbReference type="GO" id="GO:0016020">
    <property type="term" value="C:membrane"/>
    <property type="evidence" value="ECO:0007669"/>
    <property type="project" value="UniProtKB-SubCell"/>
</dbReference>
<keyword evidence="6 11" id="KW-0812">Transmembrane</keyword>
<evidence type="ECO:0000313" key="13">
    <source>
        <dbReference type="EMBL" id="CAF0713777.1"/>
    </source>
</evidence>
<dbReference type="GO" id="GO:0004252">
    <property type="term" value="F:serine-type endopeptidase activity"/>
    <property type="evidence" value="ECO:0007669"/>
    <property type="project" value="InterPro"/>
</dbReference>
<evidence type="ECO:0000256" key="8">
    <source>
        <dbReference type="ARBA" id="ARBA00022825"/>
    </source>
</evidence>
<feature type="domain" description="Peptidase S54 rhomboid" evidence="12">
    <location>
        <begin position="114"/>
        <end position="251"/>
    </location>
</feature>
<dbReference type="PANTHER" id="PTHR22936">
    <property type="entry name" value="RHOMBOID-RELATED"/>
    <property type="match status" value="1"/>
</dbReference>
<feature type="transmembrane region" description="Helical" evidence="11">
    <location>
        <begin position="268"/>
        <end position="290"/>
    </location>
</feature>
<accession>A0A813MBC5</accession>
<evidence type="ECO:0000256" key="9">
    <source>
        <dbReference type="ARBA" id="ARBA00022989"/>
    </source>
</evidence>
<proteinExistence type="inferred from homology"/>
<dbReference type="InterPro" id="IPR002610">
    <property type="entry name" value="Peptidase_S54_rhomboid-like"/>
</dbReference>
<keyword evidence="9 11" id="KW-1133">Transmembrane helix</keyword>
<keyword evidence="5 11" id="KW-0645">Protease</keyword>
<dbReference type="InterPro" id="IPR022764">
    <property type="entry name" value="Peptidase_S54_rhomboid_dom"/>
</dbReference>
<comment type="catalytic activity">
    <reaction evidence="1 11">
        <text>Cleaves type-1 transmembrane domains using a catalytic dyad composed of serine and histidine that are contributed by different transmembrane domains.</text>
        <dbReference type="EC" id="3.4.21.105"/>
    </reaction>
</comment>
<evidence type="ECO:0000256" key="11">
    <source>
        <dbReference type="RuleBase" id="RU362115"/>
    </source>
</evidence>